<organism evidence="1 2">
    <name type="scientific">Nostoc punctiforme NIES-2108</name>
    <dbReference type="NCBI Taxonomy" id="1356359"/>
    <lineage>
        <taxon>Bacteria</taxon>
        <taxon>Bacillati</taxon>
        <taxon>Cyanobacteriota</taxon>
        <taxon>Cyanophyceae</taxon>
        <taxon>Nostocales</taxon>
        <taxon>Nostocaceae</taxon>
        <taxon>Nostoc</taxon>
    </lineage>
</organism>
<sequence>MIALHPVGGYQRVAVLAPRNGECGAPFDSARGAFLFKLVKALVLFILDRQGFQKRAFAQFSQELVKGKF</sequence>
<dbReference type="AlphaFoldDB" id="A0A367RP62"/>
<evidence type="ECO:0000313" key="2">
    <source>
        <dbReference type="Proteomes" id="UP000252085"/>
    </source>
</evidence>
<dbReference type="Proteomes" id="UP000252085">
    <property type="component" value="Unassembled WGS sequence"/>
</dbReference>
<accession>A0A367RP62</accession>
<proteinExistence type="predicted"/>
<gene>
    <name evidence="1" type="ORF">A6769_12175</name>
</gene>
<name>A0A367RP62_NOSPU</name>
<dbReference type="EMBL" id="LXQE01000136">
    <property type="protein sequence ID" value="RCJ37651.1"/>
    <property type="molecule type" value="Genomic_DNA"/>
</dbReference>
<evidence type="ECO:0000313" key="1">
    <source>
        <dbReference type="EMBL" id="RCJ37651.1"/>
    </source>
</evidence>
<comment type="caution">
    <text evidence="1">The sequence shown here is derived from an EMBL/GenBank/DDBJ whole genome shotgun (WGS) entry which is preliminary data.</text>
</comment>
<protein>
    <submittedName>
        <fullName evidence="1">Uncharacterized protein</fullName>
    </submittedName>
</protein>
<reference evidence="1 2" key="1">
    <citation type="submission" date="2016-04" db="EMBL/GenBank/DDBJ databases">
        <authorList>
            <person name="Evans L.H."/>
            <person name="Alamgir A."/>
            <person name="Owens N."/>
            <person name="Weber N.D."/>
            <person name="Virtaneva K."/>
            <person name="Barbian K."/>
            <person name="Babar A."/>
            <person name="Rosenke K."/>
        </authorList>
    </citation>
    <scope>NUCLEOTIDE SEQUENCE [LARGE SCALE GENOMIC DNA]</scope>
    <source>
        <strain evidence="1">NIES-2108</strain>
    </source>
</reference>